<reference evidence="1 2" key="1">
    <citation type="submission" date="2018-08" db="EMBL/GenBank/DDBJ databases">
        <title>A genome reference for cultivated species of the human gut microbiota.</title>
        <authorList>
            <person name="Zou Y."/>
            <person name="Xue W."/>
            <person name="Luo G."/>
        </authorList>
    </citation>
    <scope>NUCLEOTIDE SEQUENCE [LARGE SCALE GENOMIC DNA]</scope>
    <source>
        <strain evidence="1 2">AM07-24</strain>
    </source>
</reference>
<gene>
    <name evidence="1" type="ORF">DW099_09705</name>
</gene>
<proteinExistence type="predicted"/>
<evidence type="ECO:0000313" key="1">
    <source>
        <dbReference type="EMBL" id="RHJ88642.1"/>
    </source>
</evidence>
<organism evidence="1 2">
    <name type="scientific">Emergencia timonensis</name>
    <dbReference type="NCBI Taxonomy" id="1776384"/>
    <lineage>
        <taxon>Bacteria</taxon>
        <taxon>Bacillati</taxon>
        <taxon>Bacillota</taxon>
        <taxon>Clostridia</taxon>
        <taxon>Peptostreptococcales</taxon>
        <taxon>Anaerovoracaceae</taxon>
        <taxon>Emergencia</taxon>
    </lineage>
</organism>
<dbReference type="OrthoDB" id="9964471at2"/>
<evidence type="ECO:0000313" key="2">
    <source>
        <dbReference type="Proteomes" id="UP000284841"/>
    </source>
</evidence>
<name>A0A415E4S6_9FIRM</name>
<dbReference type="EMBL" id="QRMS01000002">
    <property type="protein sequence ID" value="RHJ88642.1"/>
    <property type="molecule type" value="Genomic_DNA"/>
</dbReference>
<dbReference type="STRING" id="1776384.GCA_900086585_04302"/>
<dbReference type="RefSeq" id="WP_067543103.1">
    <property type="nucleotide sequence ID" value="NZ_AP025567.1"/>
</dbReference>
<keyword evidence="2" id="KW-1185">Reference proteome</keyword>
<accession>A0A415E4S6</accession>
<sequence length="199" mass="22310">MLRNRIRSNSGATILLALLFFLLCALAGSIILSAGSAAAGRISGLKETEQSFYSVTSAAQIMREEIEGQEFQAYTEDGGSPTYTAVPDSEIKKILIDAVIEIYERKKAESGETLTFYPSSETLTDVMGKVIANFIMTDDYRIEITFSMEKSKKYICKLTAKAIVNRRTSRYEEEKDGKLVEVKREDIHVYWNECTIDKG</sequence>
<dbReference type="Proteomes" id="UP000284841">
    <property type="component" value="Unassembled WGS sequence"/>
</dbReference>
<dbReference type="AlphaFoldDB" id="A0A415E4S6"/>
<comment type="caution">
    <text evidence="1">The sequence shown here is derived from an EMBL/GenBank/DDBJ whole genome shotgun (WGS) entry which is preliminary data.</text>
</comment>
<dbReference type="GeneID" id="83006570"/>
<evidence type="ECO:0008006" key="3">
    <source>
        <dbReference type="Google" id="ProtNLM"/>
    </source>
</evidence>
<protein>
    <recommendedName>
        <fullName evidence="3">Type 4 fimbrial biogenesis protein PilX N-terminal domain-containing protein</fullName>
    </recommendedName>
</protein>